<evidence type="ECO:0000256" key="1">
    <source>
        <dbReference type="ARBA" id="ARBA00001971"/>
    </source>
</evidence>
<comment type="pathway">
    <text evidence="3">Secondary metabolite biosynthesis.</text>
</comment>
<evidence type="ECO:0000256" key="2">
    <source>
        <dbReference type="ARBA" id="ARBA00004370"/>
    </source>
</evidence>
<keyword evidence="5 13" id="KW-0349">Heme</keyword>
<keyword evidence="17" id="KW-1185">Reference proteome</keyword>
<dbReference type="EMBL" id="JAPEVG010000003">
    <property type="protein sequence ID" value="KAJ8501959.1"/>
    <property type="molecule type" value="Genomic_DNA"/>
</dbReference>
<dbReference type="GO" id="GO:0016705">
    <property type="term" value="F:oxidoreductase activity, acting on paired donors, with incorporation or reduction of molecular oxygen"/>
    <property type="evidence" value="ECO:0007669"/>
    <property type="project" value="InterPro"/>
</dbReference>
<feature type="binding site" description="axial binding residue" evidence="13">
    <location>
        <position position="449"/>
    </location>
    <ligand>
        <name>heme</name>
        <dbReference type="ChEBI" id="CHEBI:30413"/>
    </ligand>
    <ligandPart>
        <name>Fe</name>
        <dbReference type="ChEBI" id="CHEBI:18248"/>
    </ligandPart>
</feature>
<keyword evidence="8 15" id="KW-1133">Transmembrane helix</keyword>
<dbReference type="GO" id="GO:0016020">
    <property type="term" value="C:membrane"/>
    <property type="evidence" value="ECO:0007669"/>
    <property type="project" value="UniProtKB-SubCell"/>
</dbReference>
<sequence length="516" mass="58673">MPLVEALYSRLIVPLLLGGLTSLCYTVVRRILLTVHYQKLPPSPPGHWLSGNTPRIKYPHRYYAQLAETYGPVFTLRYGTRNLPAEDIMVKQSYNLADRPRTKAVAEILSDGMRLVSMGVCDRLWKYRSSLHATLQPRIAATYEPLQMHHARNFILDILDDPDQFINHAKRYAASVTLNMTYGKTTPTSYSDPDVTRINEVMERVANASRPGAYIVDSYPILKYIPVFTWELKRFHKDELALFRSQVQAVKNRVAKNEALPCFTLSLLERQEEFGLDDDELAYLAGAMYGGGSDTTAGVLPLVIMAAAHYPHLQAKVQAQLDKVVGCDRLPTFSDRTKLPEVCAFVQEIYRWRPATPIGPLPMTFASLFVRRLTHQSTGVPHRATKDVFWKDYVIPAGTDVLACHWAISLDPEVYPDPEAFKPERWLNDRGEMREDLKFCNWGFGRRICPGQHVAERSIFINTALMLWAFEISEDPAHPIDTMAVSDGALAHPYPFTVRFKPRITNLREKVLSHVE</sequence>
<evidence type="ECO:0000256" key="3">
    <source>
        <dbReference type="ARBA" id="ARBA00005179"/>
    </source>
</evidence>
<dbReference type="PANTHER" id="PTHR46300:SF1">
    <property type="entry name" value="P450, PUTATIVE (EUROFUNG)-RELATED"/>
    <property type="match status" value="1"/>
</dbReference>
<reference evidence="16" key="1">
    <citation type="submission" date="2022-11" db="EMBL/GenBank/DDBJ databases">
        <title>Genome Sequence of Cubamyces cubensis.</title>
        <authorList>
            <person name="Buettner E."/>
        </authorList>
    </citation>
    <scope>NUCLEOTIDE SEQUENCE</scope>
    <source>
        <strain evidence="16">MPL-01</strain>
    </source>
</reference>
<evidence type="ECO:0000256" key="8">
    <source>
        <dbReference type="ARBA" id="ARBA00022989"/>
    </source>
</evidence>
<dbReference type="InterPro" id="IPR001128">
    <property type="entry name" value="Cyt_P450"/>
</dbReference>
<comment type="caution">
    <text evidence="16">The sequence shown here is derived from an EMBL/GenBank/DDBJ whole genome shotgun (WGS) entry which is preliminary data.</text>
</comment>
<evidence type="ECO:0000256" key="13">
    <source>
        <dbReference type="PIRSR" id="PIRSR602401-1"/>
    </source>
</evidence>
<dbReference type="PRINTS" id="PR00463">
    <property type="entry name" value="EP450I"/>
</dbReference>
<evidence type="ECO:0000256" key="7">
    <source>
        <dbReference type="ARBA" id="ARBA00022723"/>
    </source>
</evidence>
<dbReference type="Proteomes" id="UP001215151">
    <property type="component" value="Unassembled WGS sequence"/>
</dbReference>
<dbReference type="PROSITE" id="PS00086">
    <property type="entry name" value="CYTOCHROME_P450"/>
    <property type="match status" value="1"/>
</dbReference>
<evidence type="ECO:0008006" key="18">
    <source>
        <dbReference type="Google" id="ProtNLM"/>
    </source>
</evidence>
<dbReference type="PANTHER" id="PTHR46300">
    <property type="entry name" value="P450, PUTATIVE (EUROFUNG)-RELATED-RELATED"/>
    <property type="match status" value="1"/>
</dbReference>
<feature type="transmembrane region" description="Helical" evidence="15">
    <location>
        <begin position="6"/>
        <end position="28"/>
    </location>
</feature>
<dbReference type="SUPFAM" id="SSF48264">
    <property type="entry name" value="Cytochrome P450"/>
    <property type="match status" value="1"/>
</dbReference>
<evidence type="ECO:0000256" key="5">
    <source>
        <dbReference type="ARBA" id="ARBA00022617"/>
    </source>
</evidence>
<dbReference type="InterPro" id="IPR050364">
    <property type="entry name" value="Cytochrome_P450_fung"/>
</dbReference>
<comment type="subcellular location">
    <subcellularLocation>
        <location evidence="2">Membrane</location>
    </subcellularLocation>
</comment>
<keyword evidence="7 13" id="KW-0479">Metal-binding</keyword>
<comment type="similarity">
    <text evidence="4 14">Belongs to the cytochrome P450 family.</text>
</comment>
<keyword evidence="10 13" id="KW-0408">Iron</keyword>
<evidence type="ECO:0000256" key="14">
    <source>
        <dbReference type="RuleBase" id="RU000461"/>
    </source>
</evidence>
<accession>A0AAD7U4I7</accession>
<evidence type="ECO:0000313" key="16">
    <source>
        <dbReference type="EMBL" id="KAJ8501959.1"/>
    </source>
</evidence>
<keyword evidence="9 14" id="KW-0560">Oxidoreductase</keyword>
<keyword evidence="12 15" id="KW-0472">Membrane</keyword>
<organism evidence="16 17">
    <name type="scientific">Trametes cubensis</name>
    <dbReference type="NCBI Taxonomy" id="1111947"/>
    <lineage>
        <taxon>Eukaryota</taxon>
        <taxon>Fungi</taxon>
        <taxon>Dikarya</taxon>
        <taxon>Basidiomycota</taxon>
        <taxon>Agaricomycotina</taxon>
        <taxon>Agaricomycetes</taxon>
        <taxon>Polyporales</taxon>
        <taxon>Polyporaceae</taxon>
        <taxon>Trametes</taxon>
    </lineage>
</organism>
<evidence type="ECO:0000256" key="9">
    <source>
        <dbReference type="ARBA" id="ARBA00023002"/>
    </source>
</evidence>
<gene>
    <name evidence="16" type="ORF">ONZ51_g262</name>
</gene>
<dbReference type="Gene3D" id="1.10.630.10">
    <property type="entry name" value="Cytochrome P450"/>
    <property type="match status" value="1"/>
</dbReference>
<dbReference type="CDD" id="cd11065">
    <property type="entry name" value="CYP64-like"/>
    <property type="match status" value="1"/>
</dbReference>
<dbReference type="GO" id="GO:0004497">
    <property type="term" value="F:monooxygenase activity"/>
    <property type="evidence" value="ECO:0007669"/>
    <property type="project" value="UniProtKB-KW"/>
</dbReference>
<evidence type="ECO:0000256" key="6">
    <source>
        <dbReference type="ARBA" id="ARBA00022692"/>
    </source>
</evidence>
<evidence type="ECO:0000256" key="4">
    <source>
        <dbReference type="ARBA" id="ARBA00010617"/>
    </source>
</evidence>
<dbReference type="Pfam" id="PF00067">
    <property type="entry name" value="p450"/>
    <property type="match status" value="2"/>
</dbReference>
<keyword evidence="6 15" id="KW-0812">Transmembrane</keyword>
<protein>
    <recommendedName>
        <fullName evidence="18">Cytochrome P450</fullName>
    </recommendedName>
</protein>
<name>A0AAD7U4I7_9APHY</name>
<comment type="cofactor">
    <cofactor evidence="1 13">
        <name>heme</name>
        <dbReference type="ChEBI" id="CHEBI:30413"/>
    </cofactor>
</comment>
<evidence type="ECO:0000256" key="11">
    <source>
        <dbReference type="ARBA" id="ARBA00023033"/>
    </source>
</evidence>
<evidence type="ECO:0000256" key="10">
    <source>
        <dbReference type="ARBA" id="ARBA00023004"/>
    </source>
</evidence>
<keyword evidence="11 14" id="KW-0503">Monooxygenase</keyword>
<evidence type="ECO:0000256" key="15">
    <source>
        <dbReference type="SAM" id="Phobius"/>
    </source>
</evidence>
<dbReference type="InterPro" id="IPR002401">
    <property type="entry name" value="Cyt_P450_E_grp-I"/>
</dbReference>
<dbReference type="AlphaFoldDB" id="A0AAD7U4I7"/>
<evidence type="ECO:0000256" key="12">
    <source>
        <dbReference type="ARBA" id="ARBA00023136"/>
    </source>
</evidence>
<dbReference type="InterPro" id="IPR036396">
    <property type="entry name" value="Cyt_P450_sf"/>
</dbReference>
<dbReference type="GO" id="GO:0020037">
    <property type="term" value="F:heme binding"/>
    <property type="evidence" value="ECO:0007669"/>
    <property type="project" value="InterPro"/>
</dbReference>
<proteinExistence type="inferred from homology"/>
<dbReference type="InterPro" id="IPR017972">
    <property type="entry name" value="Cyt_P450_CS"/>
</dbReference>
<dbReference type="GO" id="GO:0005506">
    <property type="term" value="F:iron ion binding"/>
    <property type="evidence" value="ECO:0007669"/>
    <property type="project" value="InterPro"/>
</dbReference>
<evidence type="ECO:0000313" key="17">
    <source>
        <dbReference type="Proteomes" id="UP001215151"/>
    </source>
</evidence>